<dbReference type="InterPro" id="IPR016071">
    <property type="entry name" value="Staphylococal_nuclease_OB-fold"/>
</dbReference>
<dbReference type="Pfam" id="PF00565">
    <property type="entry name" value="SNase"/>
    <property type="match status" value="1"/>
</dbReference>
<accession>A0A1M4VQC8</accession>
<evidence type="ECO:0000313" key="6">
    <source>
        <dbReference type="Proteomes" id="UP000184076"/>
    </source>
</evidence>
<dbReference type="InterPro" id="IPR035437">
    <property type="entry name" value="SNase_OB-fold_sf"/>
</dbReference>
<dbReference type="PANTHER" id="PTHR12302">
    <property type="entry name" value="EBNA2 BINDING PROTEIN P100"/>
    <property type="match status" value="1"/>
</dbReference>
<dbReference type="GO" id="GO:0003676">
    <property type="term" value="F:nucleic acid binding"/>
    <property type="evidence" value="ECO:0007669"/>
    <property type="project" value="InterPro"/>
</dbReference>
<organism evidence="5 6">
    <name type="scientific">Desulfacinum infernum DSM 9756</name>
    <dbReference type="NCBI Taxonomy" id="1121391"/>
    <lineage>
        <taxon>Bacteria</taxon>
        <taxon>Pseudomonadati</taxon>
        <taxon>Thermodesulfobacteriota</taxon>
        <taxon>Syntrophobacteria</taxon>
        <taxon>Syntrophobacterales</taxon>
        <taxon>Syntrophobacteraceae</taxon>
        <taxon>Desulfacinum</taxon>
    </lineage>
</organism>
<reference evidence="6" key="1">
    <citation type="submission" date="2016-11" db="EMBL/GenBank/DDBJ databases">
        <authorList>
            <person name="Varghese N."/>
            <person name="Submissions S."/>
        </authorList>
    </citation>
    <scope>NUCLEOTIDE SEQUENCE [LARGE SCALE GENOMIC DNA]</scope>
    <source>
        <strain evidence="6">DSM 9756</strain>
    </source>
</reference>
<evidence type="ECO:0000256" key="3">
    <source>
        <dbReference type="ARBA" id="ARBA00022801"/>
    </source>
</evidence>
<keyword evidence="1" id="KW-0540">Nuclease</keyword>
<sequence length="228" mass="25506">MRRRHWIGVFLGLWGIGVLFLGVPAWAWTGRVVEVHDGDTLTVLRGSETVKVRLYGVDCPEKSQEGGPEAMAFVVRMVQGRDVSVRPVTRDRYGRTVAWVQADGGLLNEKLVASGHAWVYRRYCKDGDRCRRLLKLEEAARDRALGLWAGMDPVPPWEYRHGAKLASASIASGASTRGSCRCDVDLDCGDFSSWQEAQRCFEECLRVTGRDVHRLDRDGNGRACEGLR</sequence>
<dbReference type="GO" id="GO:0004519">
    <property type="term" value="F:endonuclease activity"/>
    <property type="evidence" value="ECO:0007669"/>
    <property type="project" value="UniProtKB-KW"/>
</dbReference>
<dbReference type="STRING" id="1121391.SAMN02745206_00721"/>
<evidence type="ECO:0000256" key="2">
    <source>
        <dbReference type="ARBA" id="ARBA00022759"/>
    </source>
</evidence>
<dbReference type="Gene3D" id="2.40.50.90">
    <property type="match status" value="1"/>
</dbReference>
<feature type="domain" description="TNase-like" evidence="4">
    <location>
        <begin position="26"/>
        <end position="150"/>
    </location>
</feature>
<dbReference type="Proteomes" id="UP000184076">
    <property type="component" value="Unassembled WGS sequence"/>
</dbReference>
<dbReference type="SUPFAM" id="SSF50199">
    <property type="entry name" value="Staphylococcal nuclease"/>
    <property type="match status" value="1"/>
</dbReference>
<keyword evidence="2 5" id="KW-0255">Endonuclease</keyword>
<dbReference type="SMART" id="SM00318">
    <property type="entry name" value="SNc"/>
    <property type="match status" value="1"/>
</dbReference>
<dbReference type="RefSeq" id="WP_073037026.1">
    <property type="nucleotide sequence ID" value="NZ_FQVB01000006.1"/>
</dbReference>
<keyword evidence="6" id="KW-1185">Reference proteome</keyword>
<gene>
    <name evidence="5" type="ORF">SAMN02745206_00721</name>
</gene>
<evidence type="ECO:0000313" key="5">
    <source>
        <dbReference type="EMBL" id="SHE71047.1"/>
    </source>
</evidence>
<dbReference type="PROSITE" id="PS50830">
    <property type="entry name" value="TNASE_3"/>
    <property type="match status" value="1"/>
</dbReference>
<dbReference type="InterPro" id="IPR002071">
    <property type="entry name" value="Thermonucl_AS"/>
</dbReference>
<keyword evidence="3" id="KW-0378">Hydrolase</keyword>
<dbReference type="PROSITE" id="PS01123">
    <property type="entry name" value="TNASE_1"/>
    <property type="match status" value="1"/>
</dbReference>
<evidence type="ECO:0000256" key="1">
    <source>
        <dbReference type="ARBA" id="ARBA00022722"/>
    </source>
</evidence>
<protein>
    <submittedName>
        <fullName evidence="5">Endonuclease YncB, thermonuclease family</fullName>
    </submittedName>
</protein>
<proteinExistence type="predicted"/>
<dbReference type="GO" id="GO:0016787">
    <property type="term" value="F:hydrolase activity"/>
    <property type="evidence" value="ECO:0007669"/>
    <property type="project" value="UniProtKB-KW"/>
</dbReference>
<dbReference type="PANTHER" id="PTHR12302:SF3">
    <property type="entry name" value="SERINE_THREONINE-PROTEIN KINASE 31"/>
    <property type="match status" value="1"/>
</dbReference>
<dbReference type="EMBL" id="FQVB01000006">
    <property type="protein sequence ID" value="SHE71047.1"/>
    <property type="molecule type" value="Genomic_DNA"/>
</dbReference>
<evidence type="ECO:0000259" key="4">
    <source>
        <dbReference type="PROSITE" id="PS50830"/>
    </source>
</evidence>
<dbReference type="AlphaFoldDB" id="A0A1M4VQC8"/>
<name>A0A1M4VQC8_9BACT</name>